<reference evidence="2 3" key="1">
    <citation type="submission" date="2019-05" db="EMBL/GenBank/DDBJ databases">
        <title>Another draft genome of Portunus trituberculatus and its Hox gene families provides insights of decapod evolution.</title>
        <authorList>
            <person name="Jeong J.-H."/>
            <person name="Song I."/>
            <person name="Kim S."/>
            <person name="Choi T."/>
            <person name="Kim D."/>
            <person name="Ryu S."/>
            <person name="Kim W."/>
        </authorList>
    </citation>
    <scope>NUCLEOTIDE SEQUENCE [LARGE SCALE GENOMIC DNA]</scope>
    <source>
        <tissue evidence="2">Muscle</tissue>
    </source>
</reference>
<dbReference type="AlphaFoldDB" id="A0A5B7JJS8"/>
<feature type="region of interest" description="Disordered" evidence="1">
    <location>
        <begin position="77"/>
        <end position="96"/>
    </location>
</feature>
<proteinExistence type="predicted"/>
<name>A0A5B7JJS8_PORTR</name>
<gene>
    <name evidence="2" type="ORF">E2C01_088412</name>
</gene>
<keyword evidence="3" id="KW-1185">Reference proteome</keyword>
<sequence length="96" mass="10793">MSHLAMHDTTLATFPHEAPHDTHPLITRPHTLNVYHSDFMLLEITNGTSLKEECDEFRWAASMSASELDVQALAALLYPPGEEEEEERSPTKSTES</sequence>
<accession>A0A5B7JJS8</accession>
<comment type="caution">
    <text evidence="2">The sequence shown here is derived from an EMBL/GenBank/DDBJ whole genome shotgun (WGS) entry which is preliminary data.</text>
</comment>
<dbReference type="Proteomes" id="UP000324222">
    <property type="component" value="Unassembled WGS sequence"/>
</dbReference>
<evidence type="ECO:0000313" key="2">
    <source>
        <dbReference type="EMBL" id="MPC93288.1"/>
    </source>
</evidence>
<organism evidence="2 3">
    <name type="scientific">Portunus trituberculatus</name>
    <name type="common">Swimming crab</name>
    <name type="synonym">Neptunus trituberculatus</name>
    <dbReference type="NCBI Taxonomy" id="210409"/>
    <lineage>
        <taxon>Eukaryota</taxon>
        <taxon>Metazoa</taxon>
        <taxon>Ecdysozoa</taxon>
        <taxon>Arthropoda</taxon>
        <taxon>Crustacea</taxon>
        <taxon>Multicrustacea</taxon>
        <taxon>Malacostraca</taxon>
        <taxon>Eumalacostraca</taxon>
        <taxon>Eucarida</taxon>
        <taxon>Decapoda</taxon>
        <taxon>Pleocyemata</taxon>
        <taxon>Brachyura</taxon>
        <taxon>Eubrachyura</taxon>
        <taxon>Portunoidea</taxon>
        <taxon>Portunidae</taxon>
        <taxon>Portuninae</taxon>
        <taxon>Portunus</taxon>
    </lineage>
</organism>
<dbReference type="EMBL" id="VSRR010094365">
    <property type="protein sequence ID" value="MPC93288.1"/>
    <property type="molecule type" value="Genomic_DNA"/>
</dbReference>
<evidence type="ECO:0000313" key="3">
    <source>
        <dbReference type="Proteomes" id="UP000324222"/>
    </source>
</evidence>
<protein>
    <submittedName>
        <fullName evidence="2">Uncharacterized protein</fullName>
    </submittedName>
</protein>
<evidence type="ECO:0000256" key="1">
    <source>
        <dbReference type="SAM" id="MobiDB-lite"/>
    </source>
</evidence>